<evidence type="ECO:0000313" key="4">
    <source>
        <dbReference type="Proteomes" id="UP000244093"/>
    </source>
</evidence>
<evidence type="ECO:0000256" key="2">
    <source>
        <dbReference type="ARBA" id="ARBA00022842"/>
    </source>
</evidence>
<gene>
    <name evidence="3" type="ORF">B7O98_09180</name>
</gene>
<dbReference type="InterPro" id="IPR051400">
    <property type="entry name" value="HAD-like_hydrolase"/>
</dbReference>
<dbReference type="SFLD" id="SFLDS00003">
    <property type="entry name" value="Haloacid_Dehalogenase"/>
    <property type="match status" value="1"/>
</dbReference>
<dbReference type="Proteomes" id="UP000244093">
    <property type="component" value="Unassembled WGS sequence"/>
</dbReference>
<dbReference type="SUPFAM" id="SSF56784">
    <property type="entry name" value="HAD-like"/>
    <property type="match status" value="1"/>
</dbReference>
<organism evidence="3 4">
    <name type="scientific">Zestosphaera tikiterensis</name>
    <dbReference type="NCBI Taxonomy" id="1973259"/>
    <lineage>
        <taxon>Archaea</taxon>
        <taxon>Thermoproteota</taxon>
        <taxon>Thermoprotei</taxon>
        <taxon>Desulfurococcales</taxon>
        <taxon>Desulfurococcaceae</taxon>
        <taxon>Zestosphaera</taxon>
    </lineage>
</organism>
<evidence type="ECO:0000313" key="3">
    <source>
        <dbReference type="EMBL" id="PUA31551.1"/>
    </source>
</evidence>
<keyword evidence="2" id="KW-0460">Magnesium</keyword>
<evidence type="ECO:0000256" key="1">
    <source>
        <dbReference type="ARBA" id="ARBA00022801"/>
    </source>
</evidence>
<dbReference type="Gene3D" id="3.40.50.1000">
    <property type="entry name" value="HAD superfamily/HAD-like"/>
    <property type="match status" value="1"/>
</dbReference>
<dbReference type="SFLD" id="SFLDG01129">
    <property type="entry name" value="C1.5:_HAD__Beta-PGM__Phosphata"/>
    <property type="match status" value="1"/>
</dbReference>
<comment type="caution">
    <text evidence="3">The sequence shown here is derived from an EMBL/GenBank/DDBJ whole genome shotgun (WGS) entry which is preliminary data.</text>
</comment>
<reference evidence="3 4" key="1">
    <citation type="journal article" date="2018" name="Syst. Appl. Microbiol.">
        <title>A new symbiotic nanoarchaeote (Candidatus Nanoclepta minutus) and its host (Zestosphaera tikiterensis gen. nov., sp. nov.) from a New Zealand hot spring.</title>
        <authorList>
            <person name="St John E."/>
            <person name="Liu Y."/>
            <person name="Podar M."/>
            <person name="Stott M.B."/>
            <person name="Meneghin J."/>
            <person name="Chen Z."/>
            <person name="Lagutin K."/>
            <person name="Mitchell K."/>
            <person name="Reysenbach A.L."/>
        </authorList>
    </citation>
    <scope>NUCLEOTIDE SEQUENCE [LARGE SCALE GENOMIC DNA]</scope>
    <source>
        <strain evidence="3">NZ3</strain>
    </source>
</reference>
<name>A0A2R7Y1Y5_9CREN</name>
<dbReference type="PANTHER" id="PTHR46470">
    <property type="entry name" value="N-ACYLNEURAMINATE-9-PHOSPHATASE"/>
    <property type="match status" value="1"/>
</dbReference>
<accession>A0A2R7Y1Y5</accession>
<dbReference type="Pfam" id="PF00702">
    <property type="entry name" value="Hydrolase"/>
    <property type="match status" value="1"/>
</dbReference>
<keyword evidence="1" id="KW-0378">Hydrolase</keyword>
<proteinExistence type="predicted"/>
<protein>
    <recommendedName>
        <fullName evidence="5">Haloacid dehalogenase</fullName>
    </recommendedName>
</protein>
<dbReference type="EMBL" id="NBVN01000009">
    <property type="protein sequence ID" value="PUA31551.1"/>
    <property type="molecule type" value="Genomic_DNA"/>
</dbReference>
<sequence length="242" mass="27939">MRCWRELSEVVLMIDLDNTLVVSPISSLINKAYEELAMLSGRTKEFVVTQAMNIHLNLIKMSTPRAFDWDYIADEVSKVLGVRYKADIEGRFSKHFCKEVKILDNAYEVLQKLRDLGYKLVLSTNGLMKYQECVIRESGLNRYFDLIVSPDRVGCLKNCRNFYSCCDSSGELITVGDSYVFDVYFPKTFGFKAIHVLRWRSIYEDTYRRLLSIDASVVADDVVENLQQLPSALFKLRSSFNK</sequence>
<evidence type="ECO:0008006" key="5">
    <source>
        <dbReference type="Google" id="ProtNLM"/>
    </source>
</evidence>
<dbReference type="InterPro" id="IPR036412">
    <property type="entry name" value="HAD-like_sf"/>
</dbReference>
<dbReference type="GO" id="GO:0016787">
    <property type="term" value="F:hydrolase activity"/>
    <property type="evidence" value="ECO:0007669"/>
    <property type="project" value="UniProtKB-KW"/>
</dbReference>
<dbReference type="PANTHER" id="PTHR46470:SF4">
    <property type="entry name" value="5-AMINO-6-(5-PHOSPHO-D-RIBITYLAMINO)URACIL PHOSPHATASE YIGB"/>
    <property type="match status" value="1"/>
</dbReference>
<dbReference type="Gene3D" id="1.10.150.520">
    <property type="match status" value="1"/>
</dbReference>
<dbReference type="AlphaFoldDB" id="A0A2R7Y1Y5"/>
<dbReference type="InterPro" id="IPR023214">
    <property type="entry name" value="HAD_sf"/>
</dbReference>